<dbReference type="InterPro" id="IPR003959">
    <property type="entry name" value="ATPase_AAA_core"/>
</dbReference>
<dbReference type="Pfam" id="PF00004">
    <property type="entry name" value="AAA"/>
    <property type="match status" value="1"/>
</dbReference>
<dbReference type="PANTHER" id="PTHR23389">
    <property type="entry name" value="CHROMOSOME TRANSMISSION FIDELITY FACTOR 18"/>
    <property type="match status" value="1"/>
</dbReference>
<feature type="compositionally biased region" description="Polar residues" evidence="1">
    <location>
        <begin position="1"/>
        <end position="20"/>
    </location>
</feature>
<organism evidence="3 4">
    <name type="scientific">Protopolystoma xenopodis</name>
    <dbReference type="NCBI Taxonomy" id="117903"/>
    <lineage>
        <taxon>Eukaryota</taxon>
        <taxon>Metazoa</taxon>
        <taxon>Spiralia</taxon>
        <taxon>Lophotrochozoa</taxon>
        <taxon>Platyhelminthes</taxon>
        <taxon>Monogenea</taxon>
        <taxon>Polyopisthocotylea</taxon>
        <taxon>Polystomatidea</taxon>
        <taxon>Polystomatidae</taxon>
        <taxon>Protopolystoma</taxon>
    </lineage>
</organism>
<dbReference type="Proteomes" id="UP000784294">
    <property type="component" value="Unassembled WGS sequence"/>
</dbReference>
<keyword evidence="4" id="KW-1185">Reference proteome</keyword>
<sequence>MYSETSETVKNSVSAKNSTRARSREEDSDSDYIPHDGSFTNLDSSSCKRRRPPTWLTTPFLVVGPHGIGKTTLVYTLANELGFKVFEINSSSRRSGKDIANQFFSAMDSQHVAKDHLTSAYSTFHMTDGTFRSGHENH</sequence>
<evidence type="ECO:0000259" key="2">
    <source>
        <dbReference type="Pfam" id="PF00004"/>
    </source>
</evidence>
<feature type="region of interest" description="Disordered" evidence="1">
    <location>
        <begin position="1"/>
        <end position="52"/>
    </location>
</feature>
<evidence type="ECO:0000313" key="4">
    <source>
        <dbReference type="Proteomes" id="UP000784294"/>
    </source>
</evidence>
<feature type="domain" description="ATPase AAA-type core" evidence="2">
    <location>
        <begin position="61"/>
        <end position="101"/>
    </location>
</feature>
<dbReference type="OrthoDB" id="9996895at2759"/>
<name>A0A3S5BKG2_9PLAT</name>
<reference evidence="3" key="1">
    <citation type="submission" date="2018-11" db="EMBL/GenBank/DDBJ databases">
        <authorList>
            <consortium name="Pathogen Informatics"/>
        </authorList>
    </citation>
    <scope>NUCLEOTIDE SEQUENCE</scope>
</reference>
<comment type="caution">
    <text evidence="3">The sequence shown here is derived from an EMBL/GenBank/DDBJ whole genome shotgun (WGS) entry which is preliminary data.</text>
</comment>
<dbReference type="GO" id="GO:0005634">
    <property type="term" value="C:nucleus"/>
    <property type="evidence" value="ECO:0007669"/>
    <property type="project" value="TreeGrafter"/>
</dbReference>
<dbReference type="CDD" id="cd00009">
    <property type="entry name" value="AAA"/>
    <property type="match status" value="1"/>
</dbReference>
<evidence type="ECO:0000256" key="1">
    <source>
        <dbReference type="SAM" id="MobiDB-lite"/>
    </source>
</evidence>
<dbReference type="SUPFAM" id="SSF52540">
    <property type="entry name" value="P-loop containing nucleoside triphosphate hydrolases"/>
    <property type="match status" value="1"/>
</dbReference>
<dbReference type="EMBL" id="CAAALY010088618">
    <property type="protein sequence ID" value="VEL27632.1"/>
    <property type="molecule type" value="Genomic_DNA"/>
</dbReference>
<proteinExistence type="predicted"/>
<dbReference type="GO" id="GO:0061860">
    <property type="term" value="F:DNA clamp unloader activity"/>
    <property type="evidence" value="ECO:0007669"/>
    <property type="project" value="TreeGrafter"/>
</dbReference>
<dbReference type="PANTHER" id="PTHR23389:SF21">
    <property type="entry name" value="ATPASE FAMILY AAA DOMAIN-CONTAINING PROTEIN 5"/>
    <property type="match status" value="1"/>
</dbReference>
<dbReference type="Gene3D" id="3.40.50.300">
    <property type="entry name" value="P-loop containing nucleotide triphosphate hydrolases"/>
    <property type="match status" value="1"/>
</dbReference>
<dbReference type="InterPro" id="IPR027417">
    <property type="entry name" value="P-loop_NTPase"/>
</dbReference>
<accession>A0A3S5BKG2</accession>
<dbReference type="GO" id="GO:0016887">
    <property type="term" value="F:ATP hydrolysis activity"/>
    <property type="evidence" value="ECO:0007669"/>
    <property type="project" value="InterPro"/>
</dbReference>
<dbReference type="GO" id="GO:0005524">
    <property type="term" value="F:ATP binding"/>
    <property type="evidence" value="ECO:0007669"/>
    <property type="project" value="InterPro"/>
</dbReference>
<dbReference type="AlphaFoldDB" id="A0A3S5BKG2"/>
<dbReference type="GO" id="GO:0003677">
    <property type="term" value="F:DNA binding"/>
    <property type="evidence" value="ECO:0007669"/>
    <property type="project" value="TreeGrafter"/>
</dbReference>
<evidence type="ECO:0000313" key="3">
    <source>
        <dbReference type="EMBL" id="VEL27632.1"/>
    </source>
</evidence>
<protein>
    <recommendedName>
        <fullName evidence="2">ATPase AAA-type core domain-containing protein</fullName>
    </recommendedName>
</protein>
<gene>
    <name evidence="3" type="ORF">PXEA_LOCUS21072</name>
</gene>